<dbReference type="InterPro" id="IPR016169">
    <property type="entry name" value="FAD-bd_PCMH_sub2"/>
</dbReference>
<evidence type="ECO:0000256" key="3">
    <source>
        <dbReference type="ARBA" id="ARBA00022505"/>
    </source>
</evidence>
<dbReference type="SUPFAM" id="SSF54665">
    <property type="entry name" value="CO dehydrogenase molybdoprotein N-domain-like"/>
    <property type="match status" value="1"/>
</dbReference>
<feature type="binding site" evidence="14">
    <location>
        <position position="96"/>
    </location>
    <ligand>
        <name>[2Fe-2S] cluster</name>
        <dbReference type="ChEBI" id="CHEBI:190135"/>
        <label>1</label>
    </ligand>
</feature>
<dbReference type="Pfam" id="PF20256">
    <property type="entry name" value="MoCoBD_2"/>
    <property type="match status" value="1"/>
</dbReference>
<comment type="cofactor">
    <cofactor evidence="11">
        <name>[2Fe-2S] cluster</name>
        <dbReference type="ChEBI" id="CHEBI:190135"/>
    </cofactor>
</comment>
<keyword evidence="10 14" id="KW-0411">Iron-sulfur</keyword>
<dbReference type="SUPFAM" id="SSF55447">
    <property type="entry name" value="CO dehydrogenase flavoprotein C-terminal domain-like"/>
    <property type="match status" value="1"/>
</dbReference>
<dbReference type="GO" id="GO:0016491">
    <property type="term" value="F:oxidoreductase activity"/>
    <property type="evidence" value="ECO:0007669"/>
    <property type="project" value="UniProtKB-KW"/>
</dbReference>
<feature type="binding site" evidence="14">
    <location>
        <position position="1094"/>
    </location>
    <ligand>
        <name>Mo-molybdopterin</name>
        <dbReference type="ChEBI" id="CHEBI:71302"/>
    </ligand>
    <ligandPart>
        <name>Mo</name>
        <dbReference type="ChEBI" id="CHEBI:28685"/>
    </ligandPart>
</feature>
<dbReference type="InterPro" id="IPR012675">
    <property type="entry name" value="Beta-grasp_dom_sf"/>
</dbReference>
<feature type="binding site" evidence="14">
    <location>
        <position position="169"/>
    </location>
    <ligand>
        <name>[2Fe-2S] cluster</name>
        <dbReference type="ChEBI" id="CHEBI:190135"/>
        <label>2</label>
    </ligand>
</feature>
<protein>
    <recommendedName>
        <fullName evidence="15">FAD-binding PCMH-type domain-containing protein</fullName>
    </recommendedName>
</protein>
<dbReference type="Pfam" id="PF01799">
    <property type="entry name" value="Fer2_2"/>
    <property type="match status" value="1"/>
</dbReference>
<keyword evidence="7 13" id="KW-0274">FAD</keyword>
<keyword evidence="5 14" id="KW-0001">2Fe-2S</keyword>
<feature type="binding site" evidence="14">
    <location>
        <position position="166"/>
    </location>
    <ligand>
        <name>[2Fe-2S] cluster</name>
        <dbReference type="ChEBI" id="CHEBI:190135"/>
        <label>2</label>
    </ligand>
</feature>
<dbReference type="PROSITE" id="PS00197">
    <property type="entry name" value="2FE2S_FER_1"/>
    <property type="match status" value="1"/>
</dbReference>
<dbReference type="EMBL" id="JAIWYP010000012">
    <property type="protein sequence ID" value="KAH3727607.1"/>
    <property type="molecule type" value="Genomic_DNA"/>
</dbReference>
<feature type="domain" description="FAD-binding PCMH-type" evidence="15">
    <location>
        <begin position="261"/>
        <end position="478"/>
    </location>
</feature>
<evidence type="ECO:0000256" key="5">
    <source>
        <dbReference type="ARBA" id="ARBA00022714"/>
    </source>
</evidence>
<sequence length="1301" mass="142022">MSVLGGNLGVECPVCKARHLPINGGTRDVNAGGVQVGTCVNCGHTFKFRAVTPYKSTISFTVNGKQYTVGNEYGPGSALNGFLRDERISPGTKHMCYQGGCGTCLVEAKLYEPISQQYLSYAVNSCLVPLYSCDGWEIRTVEHIGNLRAGLHPVQKQIANYNGSQCGYCTPGQVMNMFALTEFYGSSLTKQKVEDSFDGVICRCTGYRPILAAFKDMAAPSTPCSGSIGDIEDLKERRCSKTGKSCTGSCSGHQAVPLTHLVFADTAWYKPTSEDEITAILNASKGKTISFLLGNTAHGVYGDQSPDNFQVVLDLSGFMEMYSISFDSDIIFGAGLTLTMLIDIFTRMSQEQAYFGECARLLSRVANLPVRNRATWAGNLVMKFNHRDFPSDVYVLLHVLRARVWTGFMGDSVDISNFMSTYTSGKLVFAFDYTDLDQDEYIKFYKVTPRAQNSYCYVTGGFRVRLDKTNWVLKEAPVLAFAGLGTQFARATKTEAYLNGKNISDPTVLRTALATLQGEIIADSSPALSSAAYRTKLAVSLFYKFVLYMVGDRAGQQYRSGASQLYFLRPISSGQQTYDTNTMEYPVTEPMKKLEADAQATGEALYTDDLPAYPGQLEAAFVLSTVGSGTIQAIDATAALKIPGVSMVITAKDIVGQNNWFIPGVGIMQYELLASSKVLYCGQPVAIVLAKDYGTALGAVYAVKVTYTAVTKPLINLRDAIQQKSFFPAPCDDLMVGNPDDAISKSAVRITGEIQLGDQYHFHMENQASLCVPKEDGMDVFTTTQSIDFTQTSISQVTGLSKNSINVEVKRLGGAYGGKITQNCWIAAACGLSAYLSKTPVKLRLTLEDNMMMLGKRFPYIADYEVGVTSDGRLNGIKMYYYADCGANPNDNSLPFMQAWANNAYACDNWYIKCVAVKTNKPMNTAARSPGSLPAIFIMESLMEQVAKTLNKDPTDIRVLNTFSDGAVDPLTKMPLTNCLLQTQIASLLTDVDYQNRRIAADAFNQSNRWKKKGLSVVPLKFGIDWRGARYGSQVSIYWPDGTVAITHGGIELGQGCNTKAAQVCAFELGIPMDMIKVKATNSNATANSVTTGGSITSENVCAGVIECCNQLNARLAPVKAKIQDPTWLKIIQKCYEGGVDLTARYWRNPAQTTPFQYYTYGVTVAEVDFDVLTGEHQLTRVDVLFDCGQSANPALDVGQVEGAFVMGLGYWLTEQCRYDPDTGALLTNSTWEYKPPSSKDIPVDFRINLVKKNPNPAGILGAKACGEPPMVMSCSALFALKRAIEAARKDIGRDTDYFPL</sequence>
<dbReference type="InterPro" id="IPR036318">
    <property type="entry name" value="FAD-bd_PCMH-like_sf"/>
</dbReference>
<keyword evidence="4" id="KW-0285">Flavoprotein</keyword>
<dbReference type="SUPFAM" id="SSF54292">
    <property type="entry name" value="2Fe-2S ferredoxin-like"/>
    <property type="match status" value="1"/>
</dbReference>
<dbReference type="InterPro" id="IPR036884">
    <property type="entry name" value="2Fe-2S-bd_dom_sf"/>
</dbReference>
<feature type="binding site" evidence="14">
    <location>
        <position position="204"/>
    </location>
    <ligand>
        <name>[2Fe-2S] cluster</name>
        <dbReference type="ChEBI" id="CHEBI:190135"/>
        <label>2</label>
    </ligand>
</feature>
<comment type="similarity">
    <text evidence="2">Belongs to the xanthine dehydrogenase family.</text>
</comment>
<evidence type="ECO:0000256" key="13">
    <source>
        <dbReference type="PIRSR" id="PIRSR000127-2"/>
    </source>
</evidence>
<reference evidence="16" key="2">
    <citation type="submission" date="2020-11" db="EMBL/GenBank/DDBJ databases">
        <authorList>
            <person name="McCartney M.A."/>
            <person name="Auch B."/>
            <person name="Kono T."/>
            <person name="Mallez S."/>
            <person name="Becker A."/>
            <person name="Gohl D.M."/>
            <person name="Silverstein K.A.T."/>
            <person name="Koren S."/>
            <person name="Bechman K.B."/>
            <person name="Herman A."/>
            <person name="Abrahante J.E."/>
            <person name="Garbe J."/>
        </authorList>
    </citation>
    <scope>NUCLEOTIDE SEQUENCE</scope>
    <source>
        <strain evidence="16">Duluth1</strain>
        <tissue evidence="16">Whole animal</tissue>
    </source>
</reference>
<evidence type="ECO:0000256" key="7">
    <source>
        <dbReference type="ARBA" id="ARBA00022827"/>
    </source>
</evidence>
<gene>
    <name evidence="16" type="ORF">DPMN_053546</name>
</gene>
<feature type="binding site" evidence="13">
    <location>
        <position position="388"/>
    </location>
    <ligand>
        <name>FAD</name>
        <dbReference type="ChEBI" id="CHEBI:57692"/>
    </ligand>
</feature>
<dbReference type="Gene3D" id="3.10.20.30">
    <property type="match status" value="1"/>
</dbReference>
<evidence type="ECO:0000259" key="15">
    <source>
        <dbReference type="PROSITE" id="PS51387"/>
    </source>
</evidence>
<feature type="non-terminal residue" evidence="16">
    <location>
        <position position="1301"/>
    </location>
</feature>
<dbReference type="InterPro" id="IPR000674">
    <property type="entry name" value="Ald_Oxase/Xan_DH_a/b"/>
</dbReference>
<feature type="binding site" evidence="14">
    <location>
        <position position="785"/>
    </location>
    <ligand>
        <name>Mo-molybdopterin</name>
        <dbReference type="ChEBI" id="CHEBI:71302"/>
    </ligand>
    <ligandPart>
        <name>Mo</name>
        <dbReference type="ChEBI" id="CHEBI:28685"/>
    </ligandPart>
</feature>
<keyword evidence="17" id="KW-1185">Reference proteome</keyword>
<dbReference type="Gene3D" id="3.30.465.10">
    <property type="match status" value="1"/>
</dbReference>
<comment type="cofactor">
    <cofactor evidence="14">
        <name>[2Fe-2S] cluster</name>
        <dbReference type="ChEBI" id="CHEBI:190135"/>
    </cofactor>
    <text evidence="14">Binds 2 [2Fe-2S] clusters.</text>
</comment>
<dbReference type="CDD" id="cd00207">
    <property type="entry name" value="fer2"/>
    <property type="match status" value="1"/>
</dbReference>
<reference evidence="16" key="1">
    <citation type="journal article" date="2019" name="bioRxiv">
        <title>The Genome of the Zebra Mussel, Dreissena polymorpha: A Resource for Invasive Species Research.</title>
        <authorList>
            <person name="McCartney M.A."/>
            <person name="Auch B."/>
            <person name="Kono T."/>
            <person name="Mallez S."/>
            <person name="Zhang Y."/>
            <person name="Obille A."/>
            <person name="Becker A."/>
            <person name="Abrahante J.E."/>
            <person name="Garbe J."/>
            <person name="Badalamenti J.P."/>
            <person name="Herman A."/>
            <person name="Mangelson H."/>
            <person name="Liachko I."/>
            <person name="Sullivan S."/>
            <person name="Sone E.D."/>
            <person name="Koren S."/>
            <person name="Silverstein K.A.T."/>
            <person name="Beckman K.B."/>
            <person name="Gohl D.M."/>
        </authorList>
    </citation>
    <scope>NUCLEOTIDE SEQUENCE</scope>
    <source>
        <strain evidence="16">Duluth1</strain>
        <tissue evidence="16">Whole animal</tissue>
    </source>
</reference>
<comment type="cofactor">
    <cofactor evidence="1 13">
        <name>FAD</name>
        <dbReference type="ChEBI" id="CHEBI:57692"/>
    </cofactor>
</comment>
<dbReference type="InterPro" id="IPR036010">
    <property type="entry name" value="2Fe-2S_ferredoxin-like_sf"/>
</dbReference>
<dbReference type="GO" id="GO:0071949">
    <property type="term" value="F:FAD binding"/>
    <property type="evidence" value="ECO:0007669"/>
    <property type="project" value="InterPro"/>
</dbReference>
<dbReference type="SUPFAM" id="SSF56003">
    <property type="entry name" value="Molybdenum cofactor-binding domain"/>
    <property type="match status" value="1"/>
</dbReference>
<feature type="binding site" evidence="14">
    <location>
        <position position="101"/>
    </location>
    <ligand>
        <name>[2Fe-2S] cluster</name>
        <dbReference type="ChEBI" id="CHEBI:190135"/>
        <label>1</label>
    </ligand>
</feature>
<dbReference type="Gene3D" id="3.30.390.50">
    <property type="entry name" value="CO dehydrogenase flavoprotein, C-terminal domain"/>
    <property type="match status" value="1"/>
</dbReference>
<dbReference type="InterPro" id="IPR036683">
    <property type="entry name" value="CO_DH_flav_C_dom_sf"/>
</dbReference>
<dbReference type="PANTHER" id="PTHR11908:SF132">
    <property type="entry name" value="ALDEHYDE OXIDASE 1-RELATED"/>
    <property type="match status" value="1"/>
</dbReference>
<dbReference type="GO" id="GO:0005506">
    <property type="term" value="F:iron ion binding"/>
    <property type="evidence" value="ECO:0007669"/>
    <property type="project" value="InterPro"/>
</dbReference>
<dbReference type="Gene3D" id="3.30.365.10">
    <property type="entry name" value="Aldehyde oxidase/xanthine dehydrogenase, molybdopterin binding domain"/>
    <property type="match status" value="4"/>
</dbReference>
<dbReference type="InterPro" id="IPR046867">
    <property type="entry name" value="AldOxase/xan_DH_MoCoBD2"/>
</dbReference>
<dbReference type="InterPro" id="IPR016166">
    <property type="entry name" value="FAD-bd_PCMH"/>
</dbReference>
<dbReference type="Gene3D" id="3.90.1170.50">
    <property type="entry name" value="Aldehyde oxidase/xanthine dehydrogenase, a/b hammerhead"/>
    <property type="match status" value="1"/>
</dbReference>
<dbReference type="InterPro" id="IPR008274">
    <property type="entry name" value="AldOxase/xan_DH_MoCoBD1"/>
</dbReference>
<name>A0A9D4CMA9_DREPO</name>
<evidence type="ECO:0000256" key="14">
    <source>
        <dbReference type="PIRSR" id="PIRSR000127-3"/>
    </source>
</evidence>
<evidence type="ECO:0000256" key="1">
    <source>
        <dbReference type="ARBA" id="ARBA00001974"/>
    </source>
</evidence>
<dbReference type="SUPFAM" id="SSF47741">
    <property type="entry name" value="CO dehydrogenase ISP C-domain like"/>
    <property type="match status" value="1"/>
</dbReference>
<comment type="cofactor">
    <cofactor evidence="14">
        <name>Mo-molybdopterin</name>
        <dbReference type="ChEBI" id="CHEBI:71302"/>
    </cofactor>
    <text evidence="14">Binds 1 Mo-molybdopterin (Mo-MPT) cofactor per subunit.</text>
</comment>
<dbReference type="Proteomes" id="UP000828390">
    <property type="component" value="Unassembled WGS sequence"/>
</dbReference>
<evidence type="ECO:0000256" key="4">
    <source>
        <dbReference type="ARBA" id="ARBA00022630"/>
    </source>
</evidence>
<feature type="binding site" evidence="14">
    <location>
        <position position="104"/>
    </location>
    <ligand>
        <name>[2Fe-2S] cluster</name>
        <dbReference type="ChEBI" id="CHEBI:190135"/>
        <label>1</label>
    </ligand>
</feature>
<dbReference type="GO" id="GO:0051537">
    <property type="term" value="F:2 iron, 2 sulfur cluster binding"/>
    <property type="evidence" value="ECO:0007669"/>
    <property type="project" value="UniProtKB-KW"/>
</dbReference>
<feature type="binding site" evidence="14">
    <location>
        <position position="126"/>
    </location>
    <ligand>
        <name>[2Fe-2S] cluster</name>
        <dbReference type="ChEBI" id="CHEBI:190135"/>
        <label>1</label>
    </ligand>
</feature>
<feature type="binding site" evidence="14">
    <location>
        <position position="928"/>
    </location>
    <ligand>
        <name>Mo-molybdopterin</name>
        <dbReference type="ChEBI" id="CHEBI:71302"/>
    </ligand>
    <ligandPart>
        <name>Mo</name>
        <dbReference type="ChEBI" id="CHEBI:28685"/>
    </ligandPart>
</feature>
<comment type="caution">
    <text evidence="16">The sequence shown here is derived from an EMBL/GenBank/DDBJ whole genome shotgun (WGS) entry which is preliminary data.</text>
</comment>
<keyword evidence="6 14" id="KW-0479">Metal-binding</keyword>
<dbReference type="SMART" id="SM01008">
    <property type="entry name" value="Ald_Xan_dh_C"/>
    <property type="match status" value="1"/>
</dbReference>
<evidence type="ECO:0000256" key="8">
    <source>
        <dbReference type="ARBA" id="ARBA00023002"/>
    </source>
</evidence>
<evidence type="ECO:0000256" key="11">
    <source>
        <dbReference type="ARBA" id="ARBA00034078"/>
    </source>
</evidence>
<keyword evidence="9 14" id="KW-0408">Iron</keyword>
<evidence type="ECO:0000313" key="17">
    <source>
        <dbReference type="Proteomes" id="UP000828390"/>
    </source>
</evidence>
<keyword evidence="3 14" id="KW-0500">Molybdenum</keyword>
<proteinExistence type="inferred from homology"/>
<dbReference type="FunFam" id="3.30.365.10:FF:000001">
    <property type="entry name" value="Xanthine dehydrogenase oxidase"/>
    <property type="match status" value="1"/>
</dbReference>
<dbReference type="InterPro" id="IPR036856">
    <property type="entry name" value="Ald_Oxase/Xan_DH_a/b_sf"/>
</dbReference>
<organism evidence="16 17">
    <name type="scientific">Dreissena polymorpha</name>
    <name type="common">Zebra mussel</name>
    <name type="synonym">Mytilus polymorpha</name>
    <dbReference type="NCBI Taxonomy" id="45954"/>
    <lineage>
        <taxon>Eukaryota</taxon>
        <taxon>Metazoa</taxon>
        <taxon>Spiralia</taxon>
        <taxon>Lophotrochozoa</taxon>
        <taxon>Mollusca</taxon>
        <taxon>Bivalvia</taxon>
        <taxon>Autobranchia</taxon>
        <taxon>Heteroconchia</taxon>
        <taxon>Euheterodonta</taxon>
        <taxon>Imparidentia</taxon>
        <taxon>Neoheterodontei</taxon>
        <taxon>Myida</taxon>
        <taxon>Dreissenoidea</taxon>
        <taxon>Dreissenidae</taxon>
        <taxon>Dreissena</taxon>
    </lineage>
</organism>
<evidence type="ECO:0000256" key="10">
    <source>
        <dbReference type="ARBA" id="ARBA00023014"/>
    </source>
</evidence>
<accession>A0A9D4CMA9</accession>
<evidence type="ECO:0000256" key="6">
    <source>
        <dbReference type="ARBA" id="ARBA00022723"/>
    </source>
</evidence>
<dbReference type="Pfam" id="PF03450">
    <property type="entry name" value="CO_deh_flav_C"/>
    <property type="match status" value="1"/>
</dbReference>
<evidence type="ECO:0000256" key="12">
    <source>
        <dbReference type="PIRSR" id="PIRSR000127-1"/>
    </source>
</evidence>
<evidence type="ECO:0000256" key="2">
    <source>
        <dbReference type="ARBA" id="ARBA00006849"/>
    </source>
</evidence>
<dbReference type="PROSITE" id="PS51387">
    <property type="entry name" value="FAD_PCMH"/>
    <property type="match status" value="1"/>
</dbReference>
<dbReference type="Pfam" id="PF01315">
    <property type="entry name" value="Ald_Xan_dh_C"/>
    <property type="match status" value="1"/>
</dbReference>
<dbReference type="PANTHER" id="PTHR11908">
    <property type="entry name" value="XANTHINE DEHYDROGENASE"/>
    <property type="match status" value="1"/>
</dbReference>
<evidence type="ECO:0000313" key="16">
    <source>
        <dbReference type="EMBL" id="KAH3727607.1"/>
    </source>
</evidence>
<dbReference type="InterPro" id="IPR006058">
    <property type="entry name" value="2Fe2S_fd_BS"/>
</dbReference>
<feature type="binding site" evidence="14">
    <location>
        <position position="202"/>
    </location>
    <ligand>
        <name>[2Fe-2S] cluster</name>
        <dbReference type="ChEBI" id="CHEBI:190135"/>
        <label>2</label>
    </ligand>
</feature>
<dbReference type="FunFam" id="3.30.365.10:FF:000002">
    <property type="entry name" value="Xanthine dehydrogenase oxidase"/>
    <property type="match status" value="1"/>
</dbReference>
<dbReference type="Pfam" id="PF02738">
    <property type="entry name" value="MoCoBD_1"/>
    <property type="match status" value="1"/>
</dbReference>
<dbReference type="InterPro" id="IPR001041">
    <property type="entry name" value="2Fe-2S_ferredoxin-type"/>
</dbReference>
<dbReference type="InterPro" id="IPR037165">
    <property type="entry name" value="AldOxase/xan_DH_Mopterin-bd_sf"/>
</dbReference>
<dbReference type="PIRSF" id="PIRSF000127">
    <property type="entry name" value="Xanthine_DH"/>
    <property type="match status" value="1"/>
</dbReference>
<keyword evidence="8" id="KW-0560">Oxidoreductase</keyword>
<dbReference type="InterPro" id="IPR002888">
    <property type="entry name" value="2Fe-2S-bd"/>
</dbReference>
<dbReference type="SMART" id="SM01092">
    <property type="entry name" value="CO_deh_flav_C"/>
    <property type="match status" value="1"/>
</dbReference>
<dbReference type="Pfam" id="PF00941">
    <property type="entry name" value="FAD_binding_5"/>
    <property type="match status" value="1"/>
</dbReference>
<dbReference type="InterPro" id="IPR005107">
    <property type="entry name" value="CO_DH_flav_C"/>
</dbReference>
<dbReference type="InterPro" id="IPR002346">
    <property type="entry name" value="Mopterin_DH_FAD-bd"/>
</dbReference>
<feature type="active site" description="Proton acceptor" evidence="12">
    <location>
        <position position="1268"/>
    </location>
</feature>
<dbReference type="InterPro" id="IPR016208">
    <property type="entry name" value="Ald_Oxase/xanthine_DH-like"/>
</dbReference>
<dbReference type="Gene3D" id="1.10.150.120">
    <property type="entry name" value="[2Fe-2S]-binding domain"/>
    <property type="match status" value="1"/>
</dbReference>
<dbReference type="SUPFAM" id="SSF56176">
    <property type="entry name" value="FAD-binding/transporter-associated domain-like"/>
    <property type="match status" value="1"/>
</dbReference>
<feature type="binding site" evidence="13">
    <location>
        <position position="446"/>
    </location>
    <ligand>
        <name>FAD</name>
        <dbReference type="ChEBI" id="CHEBI:57692"/>
    </ligand>
</feature>
<evidence type="ECO:0000256" key="9">
    <source>
        <dbReference type="ARBA" id="ARBA00023004"/>
    </source>
</evidence>